<dbReference type="InterPro" id="IPR003360">
    <property type="entry name" value="US22-like"/>
</dbReference>
<dbReference type="EMBL" id="OP429138">
    <property type="protein sequence ID" value="WEG71216.1"/>
    <property type="molecule type" value="Genomic_DNA"/>
</dbReference>
<accession>A0A9Y1N9T8</accession>
<reference evidence="1" key="2">
    <citation type="submission" date="2023-06" db="EMBL/GenBank/DDBJ databases">
        <title>Isolation and genome sequencing of cytomegaloviruses from Natal multimammate mice (Mastomys natalensis).</title>
        <authorList>
            <person name="Jarvis M.A."/>
            <person name="Davison A.J."/>
        </authorList>
    </citation>
    <scope>NUCLEOTIDE SEQUENCE</scope>
    <source>
        <strain evidence="1">Mnat36</strain>
    </source>
</reference>
<protein>
    <submittedName>
        <fullName evidence="1">Protein m139</fullName>
    </submittedName>
</protein>
<sequence>MWSLRGAQRRDMRYDGREYDDGTPGEFPRDRSVYTTNYCDLECVGELLERNLSPVYPPETIVNSMSTASLSGESEQENEELDEDVAECEENHQDNHEIDVAYDHELVESESDDEIERDSDQSDSDEELIHVGAGRAAAVVSKKMIEDYERQRLSSKLFCTVLRDFKPFHSALRNPGRIHYTVKLLLGKPLSLRFPEHWYLLPQRASKIRVLQGVNLNDYVCCDRELIPLGACAARSPDLHYRETPCALAMDLDGRFFVFDAETDGLFLAASGIVELATKGLSHCEPAYKDGGAVIPTPNPKSIARCLITVSVFGPDHVRSLTKDLSGTAISIGGPWSGRQTVFQIFGEEETKTKMPFSLLDADSFEYMLEYITFRVTEPYAIAGGIGKFSNDGMIFHVHNLILVGDSRCVYGFNVSENDVYRLSDDMATFVKTGYFRRANRFDKGARGILRLERKPMCPHSDKLSHVPESLRPKPTRKHIDGWFKWIMYNKPDRVNDTAFANIDEAKRQCRYPAKGIPAVVMDSESYQPRPPPQSYDMLSEGVSNFVDPVTSNEHDDEPYYRRWMCMQNSFPLSGERTLEEVLNIRGQKLAAMKKASITIPLPNVSHSVCRELPRGTSVTNRR</sequence>
<organism evidence="1">
    <name type="scientific">Mastomys natalensis cytomegalovirus 1</name>
    <dbReference type="NCBI Taxonomy" id="2973541"/>
    <lineage>
        <taxon>Viruses</taxon>
        <taxon>Duplodnaviria</taxon>
        <taxon>Heunggongvirae</taxon>
        <taxon>Peploviricota</taxon>
        <taxon>Herviviricetes</taxon>
        <taxon>Herpesvirales</taxon>
        <taxon>Orthoherpesviridae</taxon>
        <taxon>Betaherpesvirinae</taxon>
        <taxon>Muromegalovirus</taxon>
    </lineage>
</organism>
<proteinExistence type="predicted"/>
<reference evidence="1" key="1">
    <citation type="submission" date="2022-09" db="EMBL/GenBank/DDBJ databases">
        <authorList>
            <person name="Vucak M."/>
            <person name="Davison A.J."/>
        </authorList>
    </citation>
    <scope>NUCLEOTIDE SEQUENCE</scope>
    <source>
        <strain evidence="1">Mnat36</strain>
    </source>
</reference>
<dbReference type="Pfam" id="PF02393">
    <property type="entry name" value="US22"/>
    <property type="match status" value="1"/>
</dbReference>
<evidence type="ECO:0000313" key="1">
    <source>
        <dbReference type="EMBL" id="WEG71216.1"/>
    </source>
</evidence>
<gene>
    <name evidence="1" type="primary">m139</name>
</gene>
<dbReference type="EMBL" id="OP429122">
    <property type="protein sequence ID" value="WEG68988.1"/>
    <property type="molecule type" value="Genomic_DNA"/>
</dbReference>
<name>A0A9Y1N9T8_9BETA</name>